<dbReference type="SUPFAM" id="SSF143100">
    <property type="entry name" value="TTHA1013/TTHA0281-like"/>
    <property type="match status" value="1"/>
</dbReference>
<name>A0A2T1LSE8_9CHRO</name>
<dbReference type="InterPro" id="IPR035069">
    <property type="entry name" value="TTHA1013/TTHA0281-like"/>
</dbReference>
<reference evidence="1 2" key="1">
    <citation type="submission" date="2018-03" db="EMBL/GenBank/DDBJ databases">
        <title>The ancient ancestry and fast evolution of plastids.</title>
        <authorList>
            <person name="Moore K.R."/>
            <person name="Magnabosco C."/>
            <person name="Momper L."/>
            <person name="Gold D.A."/>
            <person name="Bosak T."/>
            <person name="Fournier G.P."/>
        </authorList>
    </citation>
    <scope>NUCLEOTIDE SEQUENCE [LARGE SCALE GENOMIC DNA]</scope>
    <source>
        <strain evidence="1 2">CCALA 016</strain>
    </source>
</reference>
<accession>A0A2T1LSE8</accession>
<organism evidence="1 2">
    <name type="scientific">Aphanothece hegewaldii CCALA 016</name>
    <dbReference type="NCBI Taxonomy" id="2107694"/>
    <lineage>
        <taxon>Bacteria</taxon>
        <taxon>Bacillati</taxon>
        <taxon>Cyanobacteriota</taxon>
        <taxon>Cyanophyceae</taxon>
        <taxon>Oscillatoriophycideae</taxon>
        <taxon>Chroococcales</taxon>
        <taxon>Aphanothecaceae</taxon>
        <taxon>Aphanothece</taxon>
    </lineage>
</organism>
<dbReference type="PANTHER" id="PTHR34504:SF2">
    <property type="entry name" value="UPF0150 PROTEIN SSL0259"/>
    <property type="match status" value="1"/>
</dbReference>
<reference evidence="1 2" key="2">
    <citation type="submission" date="2018-03" db="EMBL/GenBank/DDBJ databases">
        <authorList>
            <person name="Keele B.F."/>
        </authorList>
    </citation>
    <scope>NUCLEOTIDE SEQUENCE [LARGE SCALE GENOMIC DNA]</scope>
    <source>
        <strain evidence="1 2">CCALA 016</strain>
    </source>
</reference>
<sequence length="65" mass="7358">MKQIHQFTAIIEREDNSYVALCPELDIASQGNSVEEAKNNLIEALQLFFVVAEPSEIQSRLHEVT</sequence>
<proteinExistence type="predicted"/>
<evidence type="ECO:0008006" key="3">
    <source>
        <dbReference type="Google" id="ProtNLM"/>
    </source>
</evidence>
<evidence type="ECO:0000313" key="2">
    <source>
        <dbReference type="Proteomes" id="UP000239001"/>
    </source>
</evidence>
<dbReference type="EMBL" id="PXOH01000036">
    <property type="protein sequence ID" value="PSF32682.1"/>
    <property type="molecule type" value="Genomic_DNA"/>
</dbReference>
<protein>
    <recommendedName>
        <fullName evidence="3">Type II toxin-antitoxin system HicB family antitoxin</fullName>
    </recommendedName>
</protein>
<comment type="caution">
    <text evidence="1">The sequence shown here is derived from an EMBL/GenBank/DDBJ whole genome shotgun (WGS) entry which is preliminary data.</text>
</comment>
<dbReference type="OrthoDB" id="5772625at2"/>
<dbReference type="RefSeq" id="WP_106458947.1">
    <property type="nucleotide sequence ID" value="NZ_PXOH01000036.1"/>
</dbReference>
<dbReference type="Gene3D" id="3.30.160.250">
    <property type="match status" value="1"/>
</dbReference>
<keyword evidence="2" id="KW-1185">Reference proteome</keyword>
<gene>
    <name evidence="1" type="ORF">C7H19_21400</name>
</gene>
<dbReference type="AlphaFoldDB" id="A0A2T1LSE8"/>
<dbReference type="InterPro" id="IPR051404">
    <property type="entry name" value="TA_system_antitoxin"/>
</dbReference>
<dbReference type="PANTHER" id="PTHR34504">
    <property type="entry name" value="ANTITOXIN HICB"/>
    <property type="match status" value="1"/>
</dbReference>
<dbReference type="Proteomes" id="UP000239001">
    <property type="component" value="Unassembled WGS sequence"/>
</dbReference>
<evidence type="ECO:0000313" key="1">
    <source>
        <dbReference type="EMBL" id="PSF32682.1"/>
    </source>
</evidence>